<accession>A0ABW5A680</accession>
<organism evidence="4 5">
    <name type="scientific">Rhodobacter lacus</name>
    <dbReference type="NCBI Taxonomy" id="1641972"/>
    <lineage>
        <taxon>Bacteria</taxon>
        <taxon>Pseudomonadati</taxon>
        <taxon>Pseudomonadota</taxon>
        <taxon>Alphaproteobacteria</taxon>
        <taxon>Rhodobacterales</taxon>
        <taxon>Rhodobacter group</taxon>
        <taxon>Rhodobacter</taxon>
    </lineage>
</organism>
<proteinExistence type="predicted"/>
<name>A0ABW5A680_9RHOB</name>
<evidence type="ECO:0000313" key="5">
    <source>
        <dbReference type="Proteomes" id="UP001597413"/>
    </source>
</evidence>
<dbReference type="CDD" id="cd04301">
    <property type="entry name" value="NAT_SF"/>
    <property type="match status" value="1"/>
</dbReference>
<gene>
    <name evidence="4" type="ORF">ACFSM0_04935</name>
</gene>
<evidence type="ECO:0000256" key="2">
    <source>
        <dbReference type="ARBA" id="ARBA00023315"/>
    </source>
</evidence>
<reference evidence="5" key="1">
    <citation type="journal article" date="2019" name="Int. J. Syst. Evol. Microbiol.">
        <title>The Global Catalogue of Microorganisms (GCM) 10K type strain sequencing project: providing services to taxonomists for standard genome sequencing and annotation.</title>
        <authorList>
            <consortium name="The Broad Institute Genomics Platform"/>
            <consortium name="The Broad Institute Genome Sequencing Center for Infectious Disease"/>
            <person name="Wu L."/>
            <person name="Ma J."/>
        </authorList>
    </citation>
    <scope>NUCLEOTIDE SEQUENCE [LARGE SCALE GENOMIC DNA]</scope>
    <source>
        <strain evidence="5">CCUG 55131</strain>
    </source>
</reference>
<dbReference type="InterPro" id="IPR016181">
    <property type="entry name" value="Acyl_CoA_acyltransferase"/>
</dbReference>
<protein>
    <submittedName>
        <fullName evidence="4">GNAT family N-acetyltransferase</fullName>
        <ecNumber evidence="4">2.3.1.-</ecNumber>
    </submittedName>
</protein>
<sequence length="169" mass="19687">MTMHWPLSKRTLSYNISYRCLDERDMPFLRRLYRSTRAAELARVPWSEAEKQAFSDMQFNAQHAHYRTHYLDALWLIIERSGQPVGRLYLERWPSEHRIIDIALLPETRGIGIGSAVLEDLMEEAANNGKAVGIHVEKMNPAMSLYRRLGFKTVEDKGVYDLLKWHPAS</sequence>
<keyword evidence="1 4" id="KW-0808">Transferase</keyword>
<keyword evidence="2 4" id="KW-0012">Acyltransferase</keyword>
<feature type="domain" description="N-acetyltransferase" evidence="3">
    <location>
        <begin position="16"/>
        <end position="169"/>
    </location>
</feature>
<dbReference type="Proteomes" id="UP001597413">
    <property type="component" value="Unassembled WGS sequence"/>
</dbReference>
<dbReference type="SUPFAM" id="SSF55729">
    <property type="entry name" value="Acyl-CoA N-acyltransferases (Nat)"/>
    <property type="match status" value="1"/>
</dbReference>
<dbReference type="Gene3D" id="3.40.630.30">
    <property type="match status" value="1"/>
</dbReference>
<dbReference type="PROSITE" id="PS51186">
    <property type="entry name" value="GNAT"/>
    <property type="match status" value="1"/>
</dbReference>
<dbReference type="EMBL" id="JBHUIX010000004">
    <property type="protein sequence ID" value="MFD2173434.1"/>
    <property type="molecule type" value="Genomic_DNA"/>
</dbReference>
<evidence type="ECO:0000313" key="4">
    <source>
        <dbReference type="EMBL" id="MFD2173434.1"/>
    </source>
</evidence>
<evidence type="ECO:0000259" key="3">
    <source>
        <dbReference type="PROSITE" id="PS51186"/>
    </source>
</evidence>
<dbReference type="PANTHER" id="PTHR43800">
    <property type="entry name" value="PEPTIDYL-LYSINE N-ACETYLTRANSFERASE YJAB"/>
    <property type="match status" value="1"/>
</dbReference>
<keyword evidence="5" id="KW-1185">Reference proteome</keyword>
<dbReference type="PANTHER" id="PTHR43800:SF1">
    <property type="entry name" value="PEPTIDYL-LYSINE N-ACETYLTRANSFERASE YJAB"/>
    <property type="match status" value="1"/>
</dbReference>
<dbReference type="InterPro" id="IPR000182">
    <property type="entry name" value="GNAT_dom"/>
</dbReference>
<comment type="caution">
    <text evidence="4">The sequence shown here is derived from an EMBL/GenBank/DDBJ whole genome shotgun (WGS) entry which is preliminary data.</text>
</comment>
<dbReference type="Pfam" id="PF00583">
    <property type="entry name" value="Acetyltransf_1"/>
    <property type="match status" value="1"/>
</dbReference>
<evidence type="ECO:0000256" key="1">
    <source>
        <dbReference type="ARBA" id="ARBA00022679"/>
    </source>
</evidence>
<dbReference type="GO" id="GO:0016746">
    <property type="term" value="F:acyltransferase activity"/>
    <property type="evidence" value="ECO:0007669"/>
    <property type="project" value="UniProtKB-KW"/>
</dbReference>
<dbReference type="EC" id="2.3.1.-" evidence="4"/>